<accession>A0A0U4CQY8</accession>
<reference evidence="1 2" key="1">
    <citation type="submission" date="2015-12" db="EMBL/GenBank/DDBJ databases">
        <authorList>
            <person name="Shamseldin A."/>
            <person name="Moawad H."/>
            <person name="Abd El-Rahim W.M."/>
            <person name="Sadowsky M.J."/>
        </authorList>
    </citation>
    <scope>NUCLEOTIDE SEQUENCE [LARGE SCALE GENOMIC DNA]</scope>
    <source>
        <strain evidence="1 2">DG5B</strain>
    </source>
</reference>
<protein>
    <submittedName>
        <fullName evidence="1">Uncharacterized protein</fullName>
    </submittedName>
</protein>
<dbReference type="KEGG" id="hyg:AUC43_12225"/>
<evidence type="ECO:0000313" key="2">
    <source>
        <dbReference type="Proteomes" id="UP000059542"/>
    </source>
</evidence>
<proteinExistence type="predicted"/>
<evidence type="ECO:0000313" key="1">
    <source>
        <dbReference type="EMBL" id="ALW85790.1"/>
    </source>
</evidence>
<sequence>MVQVDQGKADPVNLAAEQMCHFTIGPDSFTVARQVALAGQPMNLPFGDVAFFRVMLRGKLQVLQYDQLVPGMSPQYGPSHYLAWVLRPTPEADLVVVPWEETDFARHMPAFFIDNPLLAQRIRAGLVGRNDFKRIVYSYVFRKEIEEVSYETAATIFPN</sequence>
<name>A0A0U4CQY8_9BACT</name>
<dbReference type="Proteomes" id="UP000059542">
    <property type="component" value="Chromosome"/>
</dbReference>
<dbReference type="EMBL" id="CP013909">
    <property type="protein sequence ID" value="ALW85790.1"/>
    <property type="molecule type" value="Genomic_DNA"/>
</dbReference>
<gene>
    <name evidence="1" type="ORF">AUC43_12225</name>
</gene>
<keyword evidence="2" id="KW-1185">Reference proteome</keyword>
<organism evidence="1 2">
    <name type="scientific">Hymenobacter sedentarius</name>
    <dbReference type="NCBI Taxonomy" id="1411621"/>
    <lineage>
        <taxon>Bacteria</taxon>
        <taxon>Pseudomonadati</taxon>
        <taxon>Bacteroidota</taxon>
        <taxon>Cytophagia</taxon>
        <taxon>Cytophagales</taxon>
        <taxon>Hymenobacteraceae</taxon>
        <taxon>Hymenobacter</taxon>
    </lineage>
</organism>
<dbReference type="AlphaFoldDB" id="A0A0U4CQY8"/>